<dbReference type="NCBIfam" id="NF033519">
    <property type="entry name" value="transpos_ISAzo13"/>
    <property type="match status" value="1"/>
</dbReference>
<keyword evidence="2" id="KW-1185">Reference proteome</keyword>
<sequence>MPVWTIQTGAFCALAGRRENFSLQGNAKTIEGGRHPDRDAQFAHINAAAEEHIAAGQPVISVDGKKKELVGNFRNGGREYQPAGEPVATNVYDFKGELGKVTPYGVYDMAANTGWVSVGSDHDTGAFAVESIRRWWDKVGALAYPQADRLLITADGGGSNGYRPRLWKRELAELATQTGLSITVCHFPPGTSKWNKIEHRLFAQISMNWRGQPLTSHEVIVDLIAGTTTRTGLTVTAGLDDTIYPKGIKITDREMADLETQHLTRHDFHGDWNYTVSPADQP</sequence>
<organism evidence="1 2">
    <name type="scientific">Cryobacterium levicorallinum</name>
    <dbReference type="NCBI Taxonomy" id="995038"/>
    <lineage>
        <taxon>Bacteria</taxon>
        <taxon>Bacillati</taxon>
        <taxon>Actinomycetota</taxon>
        <taxon>Actinomycetes</taxon>
        <taxon>Micrococcales</taxon>
        <taxon>Microbacteriaceae</taxon>
        <taxon>Cryobacterium</taxon>
    </lineage>
</organism>
<protein>
    <submittedName>
        <fullName evidence="1">Rhodopirellula transposase DDE domain-containing protein</fullName>
    </submittedName>
</protein>
<dbReference type="Pfam" id="PF07592">
    <property type="entry name" value="DDE_Tnp_ISAZ013"/>
    <property type="match status" value="1"/>
</dbReference>
<proteinExistence type="predicted"/>
<name>A0ABY1ECQ5_9MICO</name>
<reference evidence="1 2" key="1">
    <citation type="submission" date="2016-10" db="EMBL/GenBank/DDBJ databases">
        <authorList>
            <person name="Varghese N."/>
            <person name="Submissions S."/>
        </authorList>
    </citation>
    <scope>NUCLEOTIDE SEQUENCE [LARGE SCALE GENOMIC DNA]</scope>
    <source>
        <strain evidence="1 2">GMCC 1.11211</strain>
    </source>
</reference>
<dbReference type="InterPro" id="IPR011518">
    <property type="entry name" value="Transposase_36"/>
</dbReference>
<comment type="caution">
    <text evidence="1">The sequence shown here is derived from an EMBL/GenBank/DDBJ whole genome shotgun (WGS) entry which is preliminary data.</text>
</comment>
<dbReference type="EMBL" id="FOPW01000005">
    <property type="protein sequence ID" value="SFH44894.1"/>
    <property type="molecule type" value="Genomic_DNA"/>
</dbReference>
<accession>A0ABY1ECQ5</accession>
<evidence type="ECO:0000313" key="1">
    <source>
        <dbReference type="EMBL" id="SFH44894.1"/>
    </source>
</evidence>
<gene>
    <name evidence="1" type="ORF">SAMN05216274_105184</name>
</gene>
<evidence type="ECO:0000313" key="2">
    <source>
        <dbReference type="Proteomes" id="UP000199681"/>
    </source>
</evidence>
<dbReference type="Proteomes" id="UP000199681">
    <property type="component" value="Unassembled WGS sequence"/>
</dbReference>